<feature type="compositionally biased region" description="Polar residues" evidence="1">
    <location>
        <begin position="9"/>
        <end position="23"/>
    </location>
</feature>
<protein>
    <submittedName>
        <fullName evidence="2">Uncharacterized protein</fullName>
    </submittedName>
</protein>
<dbReference type="Proteomes" id="UP000228934">
    <property type="component" value="Unassembled WGS sequence"/>
</dbReference>
<reference evidence="3" key="1">
    <citation type="journal article" date="2017" name="Nat. Commun.">
        <title>The North American bullfrog draft genome provides insight into hormonal regulation of long noncoding RNA.</title>
        <authorList>
            <person name="Hammond S.A."/>
            <person name="Warren R.L."/>
            <person name="Vandervalk B.P."/>
            <person name="Kucuk E."/>
            <person name="Khan H."/>
            <person name="Gibb E.A."/>
            <person name="Pandoh P."/>
            <person name="Kirk H."/>
            <person name="Zhao Y."/>
            <person name="Jones M."/>
            <person name="Mungall A.J."/>
            <person name="Coope R."/>
            <person name="Pleasance S."/>
            <person name="Moore R.A."/>
            <person name="Holt R.A."/>
            <person name="Round J.M."/>
            <person name="Ohora S."/>
            <person name="Walle B.V."/>
            <person name="Veldhoen N."/>
            <person name="Helbing C.C."/>
            <person name="Birol I."/>
        </authorList>
    </citation>
    <scope>NUCLEOTIDE SEQUENCE [LARGE SCALE GENOMIC DNA]</scope>
</reference>
<evidence type="ECO:0000256" key="1">
    <source>
        <dbReference type="SAM" id="MobiDB-lite"/>
    </source>
</evidence>
<accession>A0A2G9RLY5</accession>
<name>A0A2G9RLY5_AQUCT</name>
<gene>
    <name evidence="2" type="ORF">AB205_0063770</name>
</gene>
<organism evidence="2 3">
    <name type="scientific">Aquarana catesbeiana</name>
    <name type="common">American bullfrog</name>
    <name type="synonym">Rana catesbeiana</name>
    <dbReference type="NCBI Taxonomy" id="8400"/>
    <lineage>
        <taxon>Eukaryota</taxon>
        <taxon>Metazoa</taxon>
        <taxon>Chordata</taxon>
        <taxon>Craniata</taxon>
        <taxon>Vertebrata</taxon>
        <taxon>Euteleostomi</taxon>
        <taxon>Amphibia</taxon>
        <taxon>Batrachia</taxon>
        <taxon>Anura</taxon>
        <taxon>Neobatrachia</taxon>
        <taxon>Ranoidea</taxon>
        <taxon>Ranidae</taxon>
        <taxon>Aquarana</taxon>
    </lineage>
</organism>
<dbReference type="AlphaFoldDB" id="A0A2G9RLY5"/>
<evidence type="ECO:0000313" key="3">
    <source>
        <dbReference type="Proteomes" id="UP000228934"/>
    </source>
</evidence>
<feature type="region of interest" description="Disordered" evidence="1">
    <location>
        <begin position="1"/>
        <end position="52"/>
    </location>
</feature>
<keyword evidence="3" id="KW-1185">Reference proteome</keyword>
<evidence type="ECO:0000313" key="2">
    <source>
        <dbReference type="EMBL" id="PIO28892.1"/>
    </source>
</evidence>
<sequence>MSLPEQLNKESATQELRGTSFTKGTGWGQDEVLLSGDREEKQADYSSAQETTFDDVASQSEVQILTEMVRYAFMLPLTVS</sequence>
<proteinExistence type="predicted"/>
<dbReference type="EMBL" id="KV933432">
    <property type="protein sequence ID" value="PIO28892.1"/>
    <property type="molecule type" value="Genomic_DNA"/>
</dbReference>